<protein>
    <submittedName>
        <fullName evidence="1">ADP-ribosylation factor family protein</fullName>
    </submittedName>
</protein>
<proteinExistence type="predicted"/>
<sequence length="162" mass="19341">MIICAFSGCGKSTLVNKYKNVFDLDSFGWSQKPDFPENYLHELDLLISSPAYQDYDFLISTHPEVLQGLLERKYPFMLVGPDSNVTYDLWANRWNREIDNDEFKEKMRENFDKYVSDINEFGMTHSEQCLFARLQPNQYLGDIYLSMKQYYKSTWINYIFRK</sequence>
<reference evidence="1" key="1">
    <citation type="journal article" date="2021" name="Proc. Natl. Acad. Sci. U.S.A.">
        <title>A Catalog of Tens of Thousands of Viruses from Human Metagenomes Reveals Hidden Associations with Chronic Diseases.</title>
        <authorList>
            <person name="Tisza M.J."/>
            <person name="Buck C.B."/>
        </authorList>
    </citation>
    <scope>NUCLEOTIDE SEQUENCE</scope>
    <source>
        <strain evidence="1">Ct3wi9</strain>
    </source>
</reference>
<organism evidence="1">
    <name type="scientific">Myoviridae sp. ct3wi9</name>
    <dbReference type="NCBI Taxonomy" id="2826610"/>
    <lineage>
        <taxon>Viruses</taxon>
        <taxon>Duplodnaviria</taxon>
        <taxon>Heunggongvirae</taxon>
        <taxon>Uroviricota</taxon>
        <taxon>Caudoviricetes</taxon>
    </lineage>
</organism>
<dbReference type="EMBL" id="BK015006">
    <property type="protein sequence ID" value="DAD86740.1"/>
    <property type="molecule type" value="Genomic_DNA"/>
</dbReference>
<evidence type="ECO:0000313" key="1">
    <source>
        <dbReference type="EMBL" id="DAD86740.1"/>
    </source>
</evidence>
<name>A0A8S5MX18_9CAUD</name>
<accession>A0A8S5MX18</accession>